<evidence type="ECO:0000256" key="1">
    <source>
        <dbReference type="ARBA" id="ARBA00004651"/>
    </source>
</evidence>
<dbReference type="PANTHER" id="PTHR24221">
    <property type="entry name" value="ATP-BINDING CASSETTE SUB-FAMILY B"/>
    <property type="match status" value="1"/>
</dbReference>
<dbReference type="Proteomes" id="UP000231914">
    <property type="component" value="Unassembled WGS sequence"/>
</dbReference>
<dbReference type="SMART" id="SM00382">
    <property type="entry name" value="AAA"/>
    <property type="match status" value="1"/>
</dbReference>
<feature type="transmembrane region" description="Helical" evidence="15">
    <location>
        <begin position="399"/>
        <end position="418"/>
    </location>
</feature>
<feature type="transmembrane region" description="Helical" evidence="15">
    <location>
        <begin position="174"/>
        <end position="193"/>
    </location>
</feature>
<keyword evidence="10" id="KW-0653">Protein transport</keyword>
<dbReference type="SUPFAM" id="SSF90123">
    <property type="entry name" value="ABC transporter transmembrane region"/>
    <property type="match status" value="1"/>
</dbReference>
<feature type="domain" description="Peptidase C39" evidence="18">
    <location>
        <begin position="14"/>
        <end position="141"/>
    </location>
</feature>
<dbReference type="Gene3D" id="3.40.50.300">
    <property type="entry name" value="P-loop containing nucleotide triphosphate hydrolases"/>
    <property type="match status" value="1"/>
</dbReference>
<evidence type="ECO:0000256" key="6">
    <source>
        <dbReference type="ARBA" id="ARBA00022741"/>
    </source>
</evidence>
<evidence type="ECO:0000256" key="5">
    <source>
        <dbReference type="ARBA" id="ARBA00022692"/>
    </source>
</evidence>
<dbReference type="PANTHER" id="PTHR24221:SF654">
    <property type="entry name" value="ATP-BINDING CASSETTE SUB-FAMILY B MEMBER 6"/>
    <property type="match status" value="1"/>
</dbReference>
<evidence type="ECO:0000256" key="7">
    <source>
        <dbReference type="ARBA" id="ARBA00022801"/>
    </source>
</evidence>
<evidence type="ECO:0000259" key="16">
    <source>
        <dbReference type="PROSITE" id="PS50893"/>
    </source>
</evidence>
<feature type="domain" description="ABC transporter" evidence="16">
    <location>
        <begin position="487"/>
        <end position="721"/>
    </location>
</feature>
<dbReference type="EMBL" id="MKXG01000136">
    <property type="protein sequence ID" value="PJZ16617.1"/>
    <property type="molecule type" value="Genomic_DNA"/>
</dbReference>
<protein>
    <submittedName>
        <fullName evidence="19">Peptide ABC transporter ATP-binding protein</fullName>
    </submittedName>
</protein>
<dbReference type="AlphaFoldDB" id="A0A2M9WMG6"/>
<keyword evidence="6" id="KW-0547">Nucleotide-binding</keyword>
<gene>
    <name evidence="19" type="ORF">BHU41_09085</name>
</gene>
<evidence type="ECO:0000256" key="15">
    <source>
        <dbReference type="SAM" id="Phobius"/>
    </source>
</evidence>
<proteinExistence type="predicted"/>
<keyword evidence="7" id="KW-0378">Hydrolase</keyword>
<sequence>MVISLRYKSIYVPQIDETDCGAACLAMILKNYHSRVSIAHLRHIAKTNTEGTTALGLVKTAEKFDMNVQAVKADMSLFYMSDIQYPFIVHVIKDGGLLHYYVVLKSTKRKIIVADPDSTSGIKKMSKKAFEKEWTGITLFMVPKADFKPVKEKKNNLLSLFPYMFKQKKLVRNIIVAALLMTLISICSSYFVQGLIDTYIPNGTFTTLSILAIGLLIAYVFNSIFSYGQQFLLNVLGQRLSIDLNLQYIRHIFELPMEFFTTRKTGEITSRFSDASRIIDALASTVISLFLDLSIVILMGIILAVQNMTLFLITLASLPLYAIVILGFSKRFEKLNNDQMESNAVVSSSIIEDIQGIETIKALNSEQVRYKKIDSQFVDYLRKAFKYSKTEAFQTALKTFIRLSLNVIILWVGASVVMHNQMSIGELMAFNALLSYFVDPLQNIINLQPTLQAANVAQNRLNEVYLVKSEFKDKTSVNSIHDLNGKIVFSQVNYRYGYGEDVLKDINLTINDNEKVTIVGMSGSGKSTLVKLLVDFFSPIKGKVTFNNYSTKEINKHVLRSYVNYVPQTPYVFAGTIKENLLLGSRSNITEEDIAEACQIAEIKNDIEKLPLGFDTQLDENAKILSGGQKQRLTIARALLSPAKVLIFDEATSGLDTITEKKVVDNLISLKDKTVIFIAHRLAIAERTDNIVVLNQGRIVEQGNHTELMAKHGYYYDLVKS</sequence>
<keyword evidence="14" id="KW-0080">Bacteriocin transport</keyword>
<dbReference type="CDD" id="cd02418">
    <property type="entry name" value="Peptidase_C39B"/>
    <property type="match status" value="1"/>
</dbReference>
<organism evidence="19 20">
    <name type="scientific">Lactobacillus crispatus</name>
    <dbReference type="NCBI Taxonomy" id="47770"/>
    <lineage>
        <taxon>Bacteria</taxon>
        <taxon>Bacillati</taxon>
        <taxon>Bacillota</taxon>
        <taxon>Bacilli</taxon>
        <taxon>Lactobacillales</taxon>
        <taxon>Lactobacillaceae</taxon>
        <taxon>Lactobacillus</taxon>
    </lineage>
</organism>
<feature type="transmembrane region" description="Helical" evidence="15">
    <location>
        <begin position="281"/>
        <end position="304"/>
    </location>
</feature>
<dbReference type="InterPro" id="IPR039421">
    <property type="entry name" value="Type_1_exporter"/>
</dbReference>
<dbReference type="PROSITE" id="PS50929">
    <property type="entry name" value="ABC_TM1F"/>
    <property type="match status" value="1"/>
</dbReference>
<dbReference type="PROSITE" id="PS50893">
    <property type="entry name" value="ABC_TRANSPORTER_2"/>
    <property type="match status" value="1"/>
</dbReference>
<keyword evidence="11" id="KW-1278">Translocase</keyword>
<dbReference type="PROSITE" id="PS00211">
    <property type="entry name" value="ABC_TRANSPORTER_1"/>
    <property type="match status" value="1"/>
</dbReference>
<evidence type="ECO:0000256" key="13">
    <source>
        <dbReference type="ARBA" id="ARBA00023136"/>
    </source>
</evidence>
<keyword evidence="12 15" id="KW-1133">Transmembrane helix</keyword>
<reference evidence="19 20" key="1">
    <citation type="submission" date="2016-10" db="EMBL/GenBank/DDBJ databases">
        <title>WGS of isloates from the oral cavity of healthy individuals.</title>
        <authorList>
            <person name="Sharma S."/>
            <person name="Pal V.K."/>
            <person name="Patil P.B."/>
            <person name="Korpole S."/>
            <person name="Grover V."/>
        </authorList>
    </citation>
    <scope>NUCLEOTIDE SEQUENCE [LARGE SCALE GENOMIC DNA]</scope>
    <source>
        <strain evidence="19 20">DISK12</strain>
    </source>
</reference>
<dbReference type="InterPro" id="IPR003439">
    <property type="entry name" value="ABC_transporter-like_ATP-bd"/>
</dbReference>
<keyword evidence="8" id="KW-0788">Thiol protease</keyword>
<dbReference type="GO" id="GO:0006508">
    <property type="term" value="P:proteolysis"/>
    <property type="evidence" value="ECO:0007669"/>
    <property type="project" value="UniProtKB-KW"/>
</dbReference>
<keyword evidence="3" id="KW-1003">Cell membrane</keyword>
<dbReference type="InterPro" id="IPR017871">
    <property type="entry name" value="ABC_transporter-like_CS"/>
</dbReference>
<dbReference type="CDD" id="cd18570">
    <property type="entry name" value="ABC_6TM_PCAT1_LagD_like"/>
    <property type="match status" value="1"/>
</dbReference>
<keyword evidence="4" id="KW-0645">Protease</keyword>
<dbReference type="InterPro" id="IPR011527">
    <property type="entry name" value="ABC1_TM_dom"/>
</dbReference>
<dbReference type="Pfam" id="PF00005">
    <property type="entry name" value="ABC_tran"/>
    <property type="match status" value="1"/>
</dbReference>
<dbReference type="GO" id="GO:0008234">
    <property type="term" value="F:cysteine-type peptidase activity"/>
    <property type="evidence" value="ECO:0007669"/>
    <property type="project" value="UniProtKB-KW"/>
</dbReference>
<evidence type="ECO:0000256" key="11">
    <source>
        <dbReference type="ARBA" id="ARBA00022967"/>
    </source>
</evidence>
<dbReference type="GO" id="GO:0043214">
    <property type="term" value="F:ABC-type bacteriocin transporter activity"/>
    <property type="evidence" value="ECO:0007669"/>
    <property type="project" value="InterPro"/>
</dbReference>
<dbReference type="GO" id="GO:0016887">
    <property type="term" value="F:ATP hydrolysis activity"/>
    <property type="evidence" value="ECO:0007669"/>
    <property type="project" value="InterPro"/>
</dbReference>
<comment type="subcellular location">
    <subcellularLocation>
        <location evidence="1">Cell membrane</location>
        <topology evidence="1">Multi-pass membrane protein</topology>
    </subcellularLocation>
</comment>
<dbReference type="GO" id="GO:0005524">
    <property type="term" value="F:ATP binding"/>
    <property type="evidence" value="ECO:0007669"/>
    <property type="project" value="UniProtKB-KW"/>
</dbReference>
<feature type="transmembrane region" description="Helical" evidence="15">
    <location>
        <begin position="199"/>
        <end position="221"/>
    </location>
</feature>
<dbReference type="Pfam" id="PF03412">
    <property type="entry name" value="Peptidase_C39"/>
    <property type="match status" value="1"/>
</dbReference>
<evidence type="ECO:0000256" key="2">
    <source>
        <dbReference type="ARBA" id="ARBA00022448"/>
    </source>
</evidence>
<evidence type="ECO:0000256" key="4">
    <source>
        <dbReference type="ARBA" id="ARBA00022670"/>
    </source>
</evidence>
<dbReference type="GO" id="GO:0034040">
    <property type="term" value="F:ATPase-coupled lipid transmembrane transporter activity"/>
    <property type="evidence" value="ECO:0007669"/>
    <property type="project" value="TreeGrafter"/>
</dbReference>
<evidence type="ECO:0000256" key="10">
    <source>
        <dbReference type="ARBA" id="ARBA00022927"/>
    </source>
</evidence>
<dbReference type="Gene3D" id="3.90.70.10">
    <property type="entry name" value="Cysteine proteinases"/>
    <property type="match status" value="1"/>
</dbReference>
<accession>A0A2M9WMG6</accession>
<keyword evidence="5 15" id="KW-0812">Transmembrane</keyword>
<keyword evidence="2" id="KW-0813">Transport</keyword>
<dbReference type="SUPFAM" id="SSF52540">
    <property type="entry name" value="P-loop containing nucleoside triphosphate hydrolases"/>
    <property type="match status" value="1"/>
</dbReference>
<evidence type="ECO:0000259" key="18">
    <source>
        <dbReference type="PROSITE" id="PS50990"/>
    </source>
</evidence>
<keyword evidence="9 19" id="KW-0067">ATP-binding</keyword>
<feature type="transmembrane region" description="Helical" evidence="15">
    <location>
        <begin position="310"/>
        <end position="328"/>
    </location>
</feature>
<name>A0A2M9WMG6_9LACO</name>
<evidence type="ECO:0000256" key="8">
    <source>
        <dbReference type="ARBA" id="ARBA00022807"/>
    </source>
</evidence>
<keyword evidence="13 15" id="KW-0472">Membrane</keyword>
<dbReference type="InterPro" id="IPR005897">
    <property type="entry name" value="Pept_C39_ABC_bacteriocin"/>
</dbReference>
<dbReference type="InterPro" id="IPR005074">
    <property type="entry name" value="Peptidase_C39"/>
</dbReference>
<evidence type="ECO:0000313" key="20">
    <source>
        <dbReference type="Proteomes" id="UP000231914"/>
    </source>
</evidence>
<evidence type="ECO:0000256" key="9">
    <source>
        <dbReference type="ARBA" id="ARBA00022840"/>
    </source>
</evidence>
<dbReference type="NCBIfam" id="TIGR01193">
    <property type="entry name" value="bacteriocin_ABC"/>
    <property type="match status" value="1"/>
</dbReference>
<dbReference type="InterPro" id="IPR003593">
    <property type="entry name" value="AAA+_ATPase"/>
</dbReference>
<dbReference type="PROSITE" id="PS50990">
    <property type="entry name" value="PEPTIDASE_C39"/>
    <property type="match status" value="1"/>
</dbReference>
<dbReference type="FunFam" id="3.40.50.300:FF:000854">
    <property type="entry name" value="Multidrug ABC transporter ATP-binding protein"/>
    <property type="match status" value="1"/>
</dbReference>
<evidence type="ECO:0000259" key="17">
    <source>
        <dbReference type="PROSITE" id="PS50929"/>
    </source>
</evidence>
<feature type="domain" description="ABC transmembrane type-1" evidence="17">
    <location>
        <begin position="174"/>
        <end position="453"/>
    </location>
</feature>
<dbReference type="GO" id="GO:0005886">
    <property type="term" value="C:plasma membrane"/>
    <property type="evidence" value="ECO:0007669"/>
    <property type="project" value="UniProtKB-SubCell"/>
</dbReference>
<evidence type="ECO:0000256" key="3">
    <source>
        <dbReference type="ARBA" id="ARBA00022475"/>
    </source>
</evidence>
<dbReference type="Gene3D" id="1.20.1560.10">
    <property type="entry name" value="ABC transporter type 1, transmembrane domain"/>
    <property type="match status" value="1"/>
</dbReference>
<dbReference type="InterPro" id="IPR027417">
    <property type="entry name" value="P-loop_NTPase"/>
</dbReference>
<dbReference type="InterPro" id="IPR036640">
    <property type="entry name" value="ABC1_TM_sf"/>
</dbReference>
<evidence type="ECO:0000256" key="12">
    <source>
        <dbReference type="ARBA" id="ARBA00022989"/>
    </source>
</evidence>
<evidence type="ECO:0000256" key="14">
    <source>
        <dbReference type="ARBA" id="ARBA00043264"/>
    </source>
</evidence>
<dbReference type="GO" id="GO:0015031">
    <property type="term" value="P:protein transport"/>
    <property type="evidence" value="ECO:0007669"/>
    <property type="project" value="UniProtKB-KW"/>
</dbReference>
<evidence type="ECO:0000313" key="19">
    <source>
        <dbReference type="EMBL" id="PJZ16617.1"/>
    </source>
</evidence>
<comment type="caution">
    <text evidence="19">The sequence shown here is derived from an EMBL/GenBank/DDBJ whole genome shotgun (WGS) entry which is preliminary data.</text>
</comment>
<dbReference type="Pfam" id="PF00664">
    <property type="entry name" value="ABC_membrane"/>
    <property type="match status" value="1"/>
</dbReference>